<reference evidence="3" key="1">
    <citation type="submission" date="2023-06" db="EMBL/GenBank/DDBJ databases">
        <title>Genome-scale phylogeny and comparative genomics of the fungal order Sordariales.</title>
        <authorList>
            <consortium name="Lawrence Berkeley National Laboratory"/>
            <person name="Hensen N."/>
            <person name="Bonometti L."/>
            <person name="Westerberg I."/>
            <person name="Brannstrom I.O."/>
            <person name="Guillou S."/>
            <person name="Cros-Aarteil S."/>
            <person name="Calhoun S."/>
            <person name="Haridas S."/>
            <person name="Kuo A."/>
            <person name="Mondo S."/>
            <person name="Pangilinan J."/>
            <person name="Riley R."/>
            <person name="Labutti K."/>
            <person name="Andreopoulos B."/>
            <person name="Lipzen A."/>
            <person name="Chen C."/>
            <person name="Yanf M."/>
            <person name="Daum C."/>
            <person name="Ng V."/>
            <person name="Clum A."/>
            <person name="Steindorff A."/>
            <person name="Ohm R."/>
            <person name="Martin F."/>
            <person name="Silar P."/>
            <person name="Natvig D."/>
            <person name="Lalanne C."/>
            <person name="Gautier V."/>
            <person name="Ament-Velasquez S.L."/>
            <person name="Kruys A."/>
            <person name="Hutchinson M.I."/>
            <person name="Powell A.J."/>
            <person name="Barry K."/>
            <person name="Miller A.N."/>
            <person name="Grigoriev I.V."/>
            <person name="Debuchy R."/>
            <person name="Gladieux P."/>
            <person name="Thoren M.H."/>
            <person name="Johannesson H."/>
        </authorList>
    </citation>
    <scope>NUCLEOTIDE SEQUENCE</scope>
    <source>
        <strain evidence="3">PSN4</strain>
    </source>
</reference>
<dbReference type="Proteomes" id="UP001239445">
    <property type="component" value="Unassembled WGS sequence"/>
</dbReference>
<feature type="compositionally biased region" description="Polar residues" evidence="1">
    <location>
        <begin position="238"/>
        <end position="251"/>
    </location>
</feature>
<comment type="caution">
    <text evidence="3">The sequence shown here is derived from an EMBL/GenBank/DDBJ whole genome shotgun (WGS) entry which is preliminary data.</text>
</comment>
<feature type="compositionally biased region" description="Basic and acidic residues" evidence="1">
    <location>
        <begin position="495"/>
        <end position="504"/>
    </location>
</feature>
<evidence type="ECO:0000313" key="4">
    <source>
        <dbReference type="Proteomes" id="UP001239445"/>
    </source>
</evidence>
<keyword evidence="4" id="KW-1185">Reference proteome</keyword>
<keyword evidence="2" id="KW-0472">Membrane</keyword>
<feature type="compositionally biased region" description="Low complexity" evidence="1">
    <location>
        <begin position="123"/>
        <end position="140"/>
    </location>
</feature>
<feature type="compositionally biased region" description="Low complexity" evidence="1">
    <location>
        <begin position="161"/>
        <end position="184"/>
    </location>
</feature>
<organism evidence="3 4">
    <name type="scientific">Echria macrotheca</name>
    <dbReference type="NCBI Taxonomy" id="438768"/>
    <lineage>
        <taxon>Eukaryota</taxon>
        <taxon>Fungi</taxon>
        <taxon>Dikarya</taxon>
        <taxon>Ascomycota</taxon>
        <taxon>Pezizomycotina</taxon>
        <taxon>Sordariomycetes</taxon>
        <taxon>Sordariomycetidae</taxon>
        <taxon>Sordariales</taxon>
        <taxon>Schizotheciaceae</taxon>
        <taxon>Echria</taxon>
    </lineage>
</organism>
<feature type="region of interest" description="Disordered" evidence="1">
    <location>
        <begin position="233"/>
        <end position="270"/>
    </location>
</feature>
<accession>A0AAJ0B0Z0</accession>
<protein>
    <submittedName>
        <fullName evidence="3">Uncharacterized protein</fullName>
    </submittedName>
</protein>
<feature type="region of interest" description="Disordered" evidence="1">
    <location>
        <begin position="495"/>
        <end position="523"/>
    </location>
</feature>
<gene>
    <name evidence="3" type="ORF">QBC47DRAFT_366021</name>
</gene>
<dbReference type="AlphaFoldDB" id="A0AAJ0B0Z0"/>
<evidence type="ECO:0000256" key="2">
    <source>
        <dbReference type="SAM" id="Phobius"/>
    </source>
</evidence>
<proteinExistence type="predicted"/>
<feature type="region of interest" description="Disordered" evidence="1">
    <location>
        <begin position="107"/>
        <end position="184"/>
    </location>
</feature>
<evidence type="ECO:0000256" key="1">
    <source>
        <dbReference type="SAM" id="MobiDB-lite"/>
    </source>
</evidence>
<sequence>MSRRTKFRPLGVSAHALPQRILFGSIAFHSRVRSSPVRVCSPHPPHCSAILPAGASENEEKAASFILFALQYCPIASPHRHYYPAYLAHTEPMSVDEHRALTLLRRAHKRPKRQGQDSREQDSSSGYSGSASLSSPSTTSDIENSSEQALVLYRPTKATRRSPSMRPTRPTELTSAPAQTTPARAARANNLPFSNTNTTFAQNAPMHFGHPFLSDTRLDYPSVSDFSDETIWGGSGTSGVRSPGLTSNNPSAEDHSLSESVPETAQPREPHPLIRDAGLILGWARWIGATWPVKWAGRILFWTAMILLGVGFLMAFAMWLFRSGAGTMFQVGSAMFALVGKVSGLMPGAAGGGTSAITSSTTAITRVATALASSSIPIHSADPTSALPVLVPVLDAGSVAGARYLQDKADDLVTASLHLPSVAALASKVFWGGLSGQQNIRDHHIFAKDWVAAASEAADVAEEILHDLYVQFRRETVELSFIVQTAQAITGEVARMQKEDHQTEGRPAAGSPRSSGSSWSRWSTSHDHSPFDRLKRATEHALDTTLDLFAGSVSARVEFLKATDEFTAQLSLALQPDGVVGEPDKVFDEAIAKVDRQFVMAGAGLGWEWGKLDVEGRIRESGNGGYTSPLYDFSQVLTCQEDAKWTEDLHMTHIAGKMCAASFKEAQGRLRKHRERIEDDIKWFDGKSHFLEERRRHLANEMFLAPVIFVADTVANWTAELDHRVQSRYFQTDVRSQWS</sequence>
<feature type="transmembrane region" description="Helical" evidence="2">
    <location>
        <begin position="299"/>
        <end position="321"/>
    </location>
</feature>
<keyword evidence="2" id="KW-0812">Transmembrane</keyword>
<feature type="compositionally biased region" description="Low complexity" evidence="1">
    <location>
        <begin position="505"/>
        <end position="523"/>
    </location>
</feature>
<keyword evidence="2" id="KW-1133">Transmembrane helix</keyword>
<dbReference type="EMBL" id="MU839855">
    <property type="protein sequence ID" value="KAK1749582.1"/>
    <property type="molecule type" value="Genomic_DNA"/>
</dbReference>
<evidence type="ECO:0000313" key="3">
    <source>
        <dbReference type="EMBL" id="KAK1749582.1"/>
    </source>
</evidence>
<name>A0AAJ0B0Z0_9PEZI</name>